<name>A0A6T9DFY8_NOCSC</name>
<reference evidence="3" key="1">
    <citation type="submission" date="2021-01" db="EMBL/GenBank/DDBJ databases">
        <authorList>
            <person name="Corre E."/>
            <person name="Pelletier E."/>
            <person name="Niang G."/>
            <person name="Scheremetjew M."/>
            <person name="Finn R."/>
            <person name="Kale V."/>
            <person name="Holt S."/>
            <person name="Cochrane G."/>
            <person name="Meng A."/>
            <person name="Brown T."/>
            <person name="Cohen L."/>
        </authorList>
    </citation>
    <scope>NUCLEOTIDE SEQUENCE</scope>
</reference>
<dbReference type="EMBL" id="HBFQ01046217">
    <property type="protein sequence ID" value="CAD8858537.1"/>
    <property type="molecule type" value="Transcribed_RNA"/>
</dbReference>
<dbReference type="AlphaFoldDB" id="A0A6T9DFY8"/>
<protein>
    <submittedName>
        <fullName evidence="3">Uncharacterized protein</fullName>
    </submittedName>
</protein>
<keyword evidence="1" id="KW-0175">Coiled coil</keyword>
<accession>A0A6T9DFY8</accession>
<gene>
    <name evidence="2" type="ORF">NSCI0253_LOCUS32891</name>
    <name evidence="3" type="ORF">NSCI0253_LOCUS32895</name>
</gene>
<dbReference type="EMBL" id="HBFQ01046221">
    <property type="protein sequence ID" value="CAD8858541.1"/>
    <property type="molecule type" value="Transcribed_RNA"/>
</dbReference>
<evidence type="ECO:0000256" key="1">
    <source>
        <dbReference type="SAM" id="Coils"/>
    </source>
</evidence>
<sequence>MAPVKRSKTDVSNAKRLKPDPMLEGVTASIELSSLPVGVKTMLLQLAPLSLSTPADKRHDFQRKVVDMVGEIVVQVQRTMKKDIDAKEEAASERSRARNELLSVVRHAEVSKVEKVSASDALATSLADITKSLVDKKLDWQVAQEDQRVADTKHAADVAVAESLAAGVEAHLVPILAGATDRKDAEAHFQALMPFISSLEIDLSLSSALKTSCTKSCGERTAFDNLVVQELESAFRSNLDTLQGTVSSGIPALTSRAAAVERIGKEYEAWQEKQRTAAAALSAAQQHVAEASRTLSSAQDAVTKFDTEHADAERELAKTKGEYDNFLVWNVECYTMLKDKTSGRSVDTVIADVSKISEPIQEDPVMPSSGVIGA</sequence>
<organism evidence="3">
    <name type="scientific">Noctiluca scintillans</name>
    <name type="common">Sea sparkle</name>
    <name type="synonym">Red tide dinoflagellate</name>
    <dbReference type="NCBI Taxonomy" id="2966"/>
    <lineage>
        <taxon>Eukaryota</taxon>
        <taxon>Sar</taxon>
        <taxon>Alveolata</taxon>
        <taxon>Dinophyceae</taxon>
        <taxon>Noctilucales</taxon>
        <taxon>Noctilucaceae</taxon>
        <taxon>Noctiluca</taxon>
    </lineage>
</organism>
<proteinExistence type="predicted"/>
<evidence type="ECO:0000313" key="3">
    <source>
        <dbReference type="EMBL" id="CAD8858541.1"/>
    </source>
</evidence>
<evidence type="ECO:0000313" key="2">
    <source>
        <dbReference type="EMBL" id="CAD8858537.1"/>
    </source>
</evidence>
<feature type="coiled-coil region" evidence="1">
    <location>
        <begin position="281"/>
        <end position="315"/>
    </location>
</feature>